<proteinExistence type="predicted"/>
<dbReference type="Proteomes" id="UP001597116">
    <property type="component" value="Unassembled WGS sequence"/>
</dbReference>
<evidence type="ECO:0000313" key="1">
    <source>
        <dbReference type="EMBL" id="MFD1140837.1"/>
    </source>
</evidence>
<keyword evidence="2" id="KW-1185">Reference proteome</keyword>
<comment type="caution">
    <text evidence="1">The sequence shown here is derived from an EMBL/GenBank/DDBJ whole genome shotgun (WGS) entry which is preliminary data.</text>
</comment>
<organism evidence="1 2">
    <name type="scientific">Larkinella insperata</name>
    <dbReference type="NCBI Taxonomy" id="332158"/>
    <lineage>
        <taxon>Bacteria</taxon>
        <taxon>Pseudomonadati</taxon>
        <taxon>Bacteroidota</taxon>
        <taxon>Cytophagia</taxon>
        <taxon>Cytophagales</taxon>
        <taxon>Spirosomataceae</taxon>
        <taxon>Larkinella</taxon>
    </lineage>
</organism>
<dbReference type="EMBL" id="JBHTLP010000003">
    <property type="protein sequence ID" value="MFD1140837.1"/>
    <property type="molecule type" value="Genomic_DNA"/>
</dbReference>
<dbReference type="RefSeq" id="WP_379883946.1">
    <property type="nucleotide sequence ID" value="NZ_JBHTLP010000003.1"/>
</dbReference>
<reference evidence="2" key="1">
    <citation type="journal article" date="2019" name="Int. J. Syst. Evol. Microbiol.">
        <title>The Global Catalogue of Microorganisms (GCM) 10K type strain sequencing project: providing services to taxonomists for standard genome sequencing and annotation.</title>
        <authorList>
            <consortium name="The Broad Institute Genomics Platform"/>
            <consortium name="The Broad Institute Genome Sequencing Center for Infectious Disease"/>
            <person name="Wu L."/>
            <person name="Ma J."/>
        </authorList>
    </citation>
    <scope>NUCLEOTIDE SEQUENCE [LARGE SCALE GENOMIC DNA]</scope>
    <source>
        <strain evidence="2">CCUG 55608</strain>
    </source>
</reference>
<evidence type="ECO:0000313" key="2">
    <source>
        <dbReference type="Proteomes" id="UP001597116"/>
    </source>
</evidence>
<gene>
    <name evidence="1" type="ORF">ACFQ4C_06945</name>
</gene>
<name>A0ABW3Q1U4_9BACT</name>
<accession>A0ABW3Q1U4</accession>
<protein>
    <submittedName>
        <fullName evidence="1">Uncharacterized protein</fullName>
    </submittedName>
</protein>
<sequence length="124" mass="13948">MRSLRHIALLTWMLWLMTVNTGWISAPSCGAMTEPACACCEQPTPIRQEMTCLASAGQSPLLSTSIQLTAPQGQWESPVPPAFYRAFWQLLLRAQAEEATRRILRYAPPAFVRDITLLVEVFRL</sequence>